<dbReference type="Proteomes" id="UP000318939">
    <property type="component" value="Chromosome"/>
</dbReference>
<dbReference type="EMBL" id="CP117267">
    <property type="protein sequence ID" value="WFS23452.1"/>
    <property type="molecule type" value="Genomic_DNA"/>
</dbReference>
<gene>
    <name evidence="1" type="ORF">PR018_02690</name>
</gene>
<dbReference type="RefSeq" id="WP_153816479.1">
    <property type="nucleotide sequence ID" value="NZ_CP117267.1"/>
</dbReference>
<evidence type="ECO:0000313" key="1">
    <source>
        <dbReference type="EMBL" id="WFS23452.1"/>
    </source>
</evidence>
<proteinExistence type="predicted"/>
<keyword evidence="2" id="KW-1185">Reference proteome</keyword>
<reference evidence="1" key="2">
    <citation type="journal article" date="2023" name="MicrobiologyOpen">
        <title>Genomics of the tumorigenes clade of the family Rhizobiaceae and description of Rhizobium rhododendri sp. nov.</title>
        <authorList>
            <person name="Kuzmanovic N."/>
            <person name="diCenzo G.C."/>
            <person name="Bunk B."/>
            <person name="Sproeer C."/>
            <person name="Fruehling A."/>
            <person name="Neumann-Schaal M."/>
            <person name="Overmann J."/>
            <person name="Smalla K."/>
        </authorList>
    </citation>
    <scope>NUCLEOTIDE SEQUENCE</scope>
    <source>
        <strain evidence="1">Rho-6.2</strain>
    </source>
</reference>
<evidence type="ECO:0000313" key="2">
    <source>
        <dbReference type="Proteomes" id="UP000318939"/>
    </source>
</evidence>
<organism evidence="1 2">
    <name type="scientific">Rhizobium rhododendri</name>
    <dbReference type="NCBI Taxonomy" id="2506430"/>
    <lineage>
        <taxon>Bacteria</taxon>
        <taxon>Pseudomonadati</taxon>
        <taxon>Pseudomonadota</taxon>
        <taxon>Alphaproteobacteria</taxon>
        <taxon>Hyphomicrobiales</taxon>
        <taxon>Rhizobiaceae</taxon>
        <taxon>Rhizobium/Agrobacterium group</taxon>
        <taxon>Rhizobium</taxon>
    </lineage>
</organism>
<reference evidence="1" key="1">
    <citation type="journal article" date="2019" name="Phytopathology">
        <title>A Novel Group of Rhizobium tumorigenes-Like Agrobacteria Associated with Crown Gall Disease of Rhododendron and Blueberry.</title>
        <authorList>
            <person name="Kuzmanovic N."/>
            <person name="Behrens P."/>
            <person name="Idczak E."/>
            <person name="Wagner S."/>
            <person name="Gotz M."/>
            <person name="Sproer C."/>
            <person name="Bunk B."/>
            <person name="Overmann J."/>
            <person name="Smalla K."/>
        </authorList>
    </citation>
    <scope>NUCLEOTIDE SEQUENCE</scope>
    <source>
        <strain evidence="1">Rho-6.2</strain>
    </source>
</reference>
<sequence length="55" mass="5961">MTQRCILKPVDPYSGKIYSTGWKQPGRGTRSVLEKACGKVLAADFSMARSSVQGV</sequence>
<accession>A0ABY8IJC1</accession>
<name>A0ABY8IJC1_9HYPH</name>
<protein>
    <submittedName>
        <fullName evidence="1">Uncharacterized protein</fullName>
    </submittedName>
</protein>